<dbReference type="InterPro" id="IPR015421">
    <property type="entry name" value="PyrdxlP-dep_Trfase_major"/>
</dbReference>
<dbReference type="GO" id="GO:0019180">
    <property type="term" value="F:dTDP-4-amino-4,6-dideoxygalactose transaminase activity"/>
    <property type="evidence" value="ECO:0007669"/>
    <property type="project" value="UniProtKB-EC"/>
</dbReference>
<comment type="cofactor">
    <cofactor evidence="1">
        <name>pyridoxal 5'-phosphate</name>
        <dbReference type="ChEBI" id="CHEBI:597326"/>
    </cofactor>
</comment>
<gene>
    <name evidence="4" type="ORF">JOF54_001303</name>
</gene>
<dbReference type="InterPro" id="IPR015424">
    <property type="entry name" value="PyrdxlP-dep_Trfase"/>
</dbReference>
<dbReference type="PANTHER" id="PTHR30244">
    <property type="entry name" value="TRANSAMINASE"/>
    <property type="match status" value="1"/>
</dbReference>
<keyword evidence="5" id="KW-1185">Reference proteome</keyword>
<dbReference type="RefSeq" id="WP_210054054.1">
    <property type="nucleotide sequence ID" value="NZ_BAAAMH010000012.1"/>
</dbReference>
<organism evidence="4 5">
    <name type="scientific">Microlunatus capsulatus</name>
    <dbReference type="NCBI Taxonomy" id="99117"/>
    <lineage>
        <taxon>Bacteria</taxon>
        <taxon>Bacillati</taxon>
        <taxon>Actinomycetota</taxon>
        <taxon>Actinomycetes</taxon>
        <taxon>Propionibacteriales</taxon>
        <taxon>Propionibacteriaceae</taxon>
        <taxon>Microlunatus</taxon>
    </lineage>
</organism>
<feature type="region of interest" description="Disordered" evidence="3">
    <location>
        <begin position="395"/>
        <end position="449"/>
    </location>
</feature>
<reference evidence="4 5" key="1">
    <citation type="submission" date="2021-03" db="EMBL/GenBank/DDBJ databases">
        <title>Sequencing the genomes of 1000 actinobacteria strains.</title>
        <authorList>
            <person name="Klenk H.-P."/>
        </authorList>
    </citation>
    <scope>NUCLEOTIDE SEQUENCE [LARGE SCALE GENOMIC DNA]</scope>
    <source>
        <strain evidence="4 5">DSM 12936</strain>
    </source>
</reference>
<dbReference type="Gene3D" id="3.40.640.10">
    <property type="entry name" value="Type I PLP-dependent aspartate aminotransferase-like (Major domain)"/>
    <property type="match status" value="1"/>
</dbReference>
<dbReference type="EMBL" id="JAGIOB010000001">
    <property type="protein sequence ID" value="MBP2416381.1"/>
    <property type="molecule type" value="Genomic_DNA"/>
</dbReference>
<evidence type="ECO:0000256" key="3">
    <source>
        <dbReference type="SAM" id="MobiDB-lite"/>
    </source>
</evidence>
<accession>A0ABS4Z5R3</accession>
<dbReference type="PANTHER" id="PTHR30244:SF34">
    <property type="entry name" value="DTDP-4-AMINO-4,6-DIDEOXYGALACTOSE TRANSAMINASE"/>
    <property type="match status" value="1"/>
</dbReference>
<protein>
    <submittedName>
        <fullName evidence="4">dTDP-4-amino-4,6-dideoxygalactose transaminase</fullName>
        <ecNumber evidence="4">2.6.1.59</ecNumber>
    </submittedName>
</protein>
<evidence type="ECO:0000313" key="4">
    <source>
        <dbReference type="EMBL" id="MBP2416381.1"/>
    </source>
</evidence>
<sequence>MTTAVRVARKRLDLTAADLARGLAACLRPHDRAAVEARLAAAWTPSASVVATLSARSGLDLLLAAVDWPAGSEVLLSAVTIPHLPVLVRAHGYVPVVVDVDPATLRLDPDALARALTPRTRALLHAQLLGAADDLADLAAVARRHGLLLVEDRAEAYDGRDRALGPHADVVLHSFGTIKTLTCLGGGVLLVRDPVLRDAMRRRQQDWPLQRTRSHAARLLRGAAMAVIGHPAVYPHFVRLASVRGGDHDAVVRRLSRGYADADLLGQLRRRPSAALLALLAHRLGHDDGARVRQRARAGERLRTALGPHVRVLGGSAGRRTHWLFAVVADDPDALVAAGRAAGFDLTRGSSTLVALDPACAAAREAMAGVVYLPADRGMSDAQLDRLAAVVSAATPHPPAQRGRSSTAVAPSAPVTLPAQPRPVKVSVGSGPSAPAVTVKPAAGRARRR</sequence>
<keyword evidence="4" id="KW-0808">Transferase</keyword>
<dbReference type="Pfam" id="PF01041">
    <property type="entry name" value="DegT_DnrJ_EryC1"/>
    <property type="match status" value="1"/>
</dbReference>
<dbReference type="SUPFAM" id="SSF53383">
    <property type="entry name" value="PLP-dependent transferases"/>
    <property type="match status" value="1"/>
</dbReference>
<comment type="similarity">
    <text evidence="2">Belongs to the DegT/DnrJ/EryC1 family.</text>
</comment>
<name>A0ABS4Z5R3_9ACTN</name>
<keyword evidence="2" id="KW-0663">Pyridoxal phosphate</keyword>
<evidence type="ECO:0000256" key="2">
    <source>
        <dbReference type="RuleBase" id="RU004508"/>
    </source>
</evidence>
<dbReference type="InterPro" id="IPR000653">
    <property type="entry name" value="DegT/StrS_aminotransferase"/>
</dbReference>
<evidence type="ECO:0000313" key="5">
    <source>
        <dbReference type="Proteomes" id="UP000758168"/>
    </source>
</evidence>
<comment type="caution">
    <text evidence="4">The sequence shown here is derived from an EMBL/GenBank/DDBJ whole genome shotgun (WGS) entry which is preliminary data.</text>
</comment>
<dbReference type="EC" id="2.6.1.59" evidence="4"/>
<dbReference type="Proteomes" id="UP000758168">
    <property type="component" value="Unassembled WGS sequence"/>
</dbReference>
<keyword evidence="4" id="KW-0032">Aminotransferase</keyword>
<proteinExistence type="inferred from homology"/>
<evidence type="ECO:0000256" key="1">
    <source>
        <dbReference type="ARBA" id="ARBA00001933"/>
    </source>
</evidence>